<dbReference type="AlphaFoldDB" id="A0A4P6UIC3"/>
<dbReference type="InterPro" id="IPR036594">
    <property type="entry name" value="Meth_synthase_dom"/>
</dbReference>
<dbReference type="PROSITE" id="PS50937">
    <property type="entry name" value="HTH_MERR_2"/>
    <property type="match status" value="1"/>
</dbReference>
<feature type="domain" description="B12-binding" evidence="5">
    <location>
        <begin position="188"/>
        <end position="312"/>
    </location>
</feature>
<dbReference type="Pfam" id="PF02607">
    <property type="entry name" value="B12-binding_2"/>
    <property type="match status" value="1"/>
</dbReference>
<keyword evidence="3" id="KW-0804">Transcription</keyword>
<evidence type="ECO:0000256" key="1">
    <source>
        <dbReference type="ARBA" id="ARBA00023015"/>
    </source>
</evidence>
<dbReference type="GO" id="GO:0031419">
    <property type="term" value="F:cobalamin binding"/>
    <property type="evidence" value="ECO:0007669"/>
    <property type="project" value="InterPro"/>
</dbReference>
<dbReference type="KEGG" id="hgr:DW355_10115"/>
<dbReference type="SMART" id="SM00422">
    <property type="entry name" value="HTH_MERR"/>
    <property type="match status" value="1"/>
</dbReference>
<dbReference type="PANTHER" id="PTHR30204:SF67">
    <property type="entry name" value="HTH-TYPE TRANSCRIPTIONAL REGULATOR MLRA-RELATED"/>
    <property type="match status" value="1"/>
</dbReference>
<proteinExistence type="predicted"/>
<dbReference type="PANTHER" id="PTHR30204">
    <property type="entry name" value="REDOX-CYCLING DRUG-SENSING TRANSCRIPTIONAL ACTIVATOR SOXR"/>
    <property type="match status" value="1"/>
</dbReference>
<dbReference type="InterPro" id="IPR009061">
    <property type="entry name" value="DNA-bd_dom_put_sf"/>
</dbReference>
<feature type="domain" description="HTH merR-type" evidence="4">
    <location>
        <begin position="19"/>
        <end position="88"/>
    </location>
</feature>
<dbReference type="GO" id="GO:0003700">
    <property type="term" value="F:DNA-binding transcription factor activity"/>
    <property type="evidence" value="ECO:0007669"/>
    <property type="project" value="InterPro"/>
</dbReference>
<name>A0A4P6UIC3_9BURK</name>
<protein>
    <submittedName>
        <fullName evidence="6">MerR family transcriptional regulator</fullName>
    </submittedName>
</protein>
<sequence length="312" mass="34161">MYKIRMPTDPSQDVTAQEFFPIRTVSTLTGVNPITLRAWERRHGLIRPTRTATGHRVYTRADIDAVRRILSLVDSGVAIGHVREALAAQARSPSPPAADEGPWVRARAQMVDAISRFDETRLETLYNELLAVHAIEQVTAKLLLPLLVDLGQRWDNHPGGIAEEHFFGMYMRIKLGARLHHRSRAVVGPKLVAACLPGEHHEIGLLLFALAAHEQGYRMVLLGANMPLDQLTYAAQRTQAAGIVLSGSIEAPASLYAEALPTLLRDAAIPVFVGGPTSVHQHDELRAAGAIPLGTDITRGLRQLHLTLNPSE</sequence>
<dbReference type="SUPFAM" id="SSF52242">
    <property type="entry name" value="Cobalamin (vitamin B12)-binding domain"/>
    <property type="match status" value="1"/>
</dbReference>
<evidence type="ECO:0000256" key="2">
    <source>
        <dbReference type="ARBA" id="ARBA00023125"/>
    </source>
</evidence>
<dbReference type="PROSITE" id="PS51332">
    <property type="entry name" value="B12_BINDING"/>
    <property type="match status" value="1"/>
</dbReference>
<dbReference type="Proteomes" id="UP000292939">
    <property type="component" value="Chromosome"/>
</dbReference>
<accession>A0A4P6UIC3</accession>
<evidence type="ECO:0000259" key="4">
    <source>
        <dbReference type="PROSITE" id="PS50937"/>
    </source>
</evidence>
<evidence type="ECO:0000313" key="7">
    <source>
        <dbReference type="Proteomes" id="UP000292939"/>
    </source>
</evidence>
<dbReference type="GO" id="GO:0046872">
    <property type="term" value="F:metal ion binding"/>
    <property type="evidence" value="ECO:0007669"/>
    <property type="project" value="InterPro"/>
</dbReference>
<reference evidence="6 7" key="1">
    <citation type="submission" date="2018-07" db="EMBL/GenBank/DDBJ databases">
        <title>Exploring interactions and the metabolic potential of the ultra-small soil bacteria Hylemonella gracilis.</title>
        <authorList>
            <person name="Tyc O."/>
            <person name="Kulkarni P."/>
            <person name="Gawehns F."/>
            <person name="Hundscheid M."/>
            <person name="Zweers H."/>
            <person name="Garbeva P."/>
        </authorList>
    </citation>
    <scope>NUCLEOTIDE SEQUENCE [LARGE SCALE GENOMIC DNA]</scope>
    <source>
        <strain evidence="6 7">NS1</strain>
    </source>
</reference>
<dbReference type="InterPro" id="IPR047057">
    <property type="entry name" value="MerR_fam"/>
</dbReference>
<dbReference type="Gene3D" id="1.10.1240.10">
    <property type="entry name" value="Methionine synthase domain"/>
    <property type="match status" value="1"/>
</dbReference>
<dbReference type="Pfam" id="PF02310">
    <property type="entry name" value="B12-binding"/>
    <property type="match status" value="1"/>
</dbReference>
<evidence type="ECO:0000256" key="3">
    <source>
        <dbReference type="ARBA" id="ARBA00023163"/>
    </source>
</evidence>
<dbReference type="InterPro" id="IPR000551">
    <property type="entry name" value="MerR-type_HTH_dom"/>
</dbReference>
<evidence type="ECO:0000313" key="6">
    <source>
        <dbReference type="EMBL" id="QBK05078.1"/>
    </source>
</evidence>
<keyword evidence="2" id="KW-0238">DNA-binding</keyword>
<dbReference type="GO" id="GO:0003677">
    <property type="term" value="F:DNA binding"/>
    <property type="evidence" value="ECO:0007669"/>
    <property type="project" value="UniProtKB-KW"/>
</dbReference>
<dbReference type="CDD" id="cd01104">
    <property type="entry name" value="HTH_MlrA-CarA"/>
    <property type="match status" value="1"/>
</dbReference>
<dbReference type="InterPro" id="IPR006158">
    <property type="entry name" value="Cobalamin-bd"/>
</dbReference>
<dbReference type="Gene3D" id="3.40.50.280">
    <property type="entry name" value="Cobalamin-binding domain"/>
    <property type="match status" value="1"/>
</dbReference>
<dbReference type="Pfam" id="PF13411">
    <property type="entry name" value="MerR_1"/>
    <property type="match status" value="1"/>
</dbReference>
<organism evidence="6 7">
    <name type="scientific">Hylemonella gracilis</name>
    <dbReference type="NCBI Taxonomy" id="80880"/>
    <lineage>
        <taxon>Bacteria</taxon>
        <taxon>Pseudomonadati</taxon>
        <taxon>Pseudomonadota</taxon>
        <taxon>Betaproteobacteria</taxon>
        <taxon>Burkholderiales</taxon>
        <taxon>Comamonadaceae</taxon>
        <taxon>Hylemonella</taxon>
    </lineage>
</organism>
<gene>
    <name evidence="6" type="ORF">DW355_10115</name>
</gene>
<dbReference type="EMBL" id="CP031395">
    <property type="protein sequence ID" value="QBK05078.1"/>
    <property type="molecule type" value="Genomic_DNA"/>
</dbReference>
<keyword evidence="1" id="KW-0805">Transcription regulation</keyword>
<dbReference type="SUPFAM" id="SSF46955">
    <property type="entry name" value="Putative DNA-binding domain"/>
    <property type="match status" value="1"/>
</dbReference>
<evidence type="ECO:0000259" key="5">
    <source>
        <dbReference type="PROSITE" id="PS51332"/>
    </source>
</evidence>
<dbReference type="CDD" id="cd02065">
    <property type="entry name" value="B12-binding_like"/>
    <property type="match status" value="1"/>
</dbReference>
<dbReference type="InterPro" id="IPR003759">
    <property type="entry name" value="Cbl-bd_cap"/>
</dbReference>
<dbReference type="Gene3D" id="1.10.1660.10">
    <property type="match status" value="1"/>
</dbReference>
<dbReference type="InterPro" id="IPR036724">
    <property type="entry name" value="Cobalamin-bd_sf"/>
</dbReference>